<dbReference type="InterPro" id="IPR002745">
    <property type="entry name" value="Ptrans_KptA/Tpt1"/>
</dbReference>
<name>A0A4P9WX57_9FUNG</name>
<evidence type="ECO:0000313" key="8">
    <source>
        <dbReference type="EMBL" id="RKP00752.1"/>
    </source>
</evidence>
<evidence type="ECO:0000313" key="7">
    <source>
        <dbReference type="EMBL" id="RKO97075.1"/>
    </source>
</evidence>
<dbReference type="SUPFAM" id="SSF56399">
    <property type="entry name" value="ADP-ribosylation"/>
    <property type="match status" value="1"/>
</dbReference>
<protein>
    <recommendedName>
        <fullName evidence="3">2'-phosphotransferase</fullName>
        <ecNumber evidence="3">2.7.1.160</ecNumber>
    </recommendedName>
</protein>
<dbReference type="Gene3D" id="3.20.170.30">
    <property type="match status" value="1"/>
</dbReference>
<keyword evidence="5" id="KW-0520">NAD</keyword>
<dbReference type="Pfam" id="PF01885">
    <property type="entry name" value="PTS_2-RNA"/>
    <property type="match status" value="1"/>
</dbReference>
<evidence type="ECO:0000256" key="1">
    <source>
        <dbReference type="ARBA" id="ARBA00003343"/>
    </source>
</evidence>
<dbReference type="PANTHER" id="PTHR12684:SF2">
    <property type="entry name" value="TRNA 2'-PHOSPHOTRANSFERASE 1"/>
    <property type="match status" value="1"/>
</dbReference>
<evidence type="ECO:0000313" key="10">
    <source>
        <dbReference type="Proteomes" id="UP000274922"/>
    </source>
</evidence>
<dbReference type="InterPro" id="IPR042080">
    <property type="entry name" value="RNA_2'-PTrans_N"/>
</dbReference>
<organism evidence="7 9">
    <name type="scientific">Caulochytrium protostelioides</name>
    <dbReference type="NCBI Taxonomy" id="1555241"/>
    <lineage>
        <taxon>Eukaryota</taxon>
        <taxon>Fungi</taxon>
        <taxon>Fungi incertae sedis</taxon>
        <taxon>Chytridiomycota</taxon>
        <taxon>Chytridiomycota incertae sedis</taxon>
        <taxon>Chytridiomycetes</taxon>
        <taxon>Caulochytriales</taxon>
        <taxon>Caulochytriaceae</taxon>
        <taxon>Caulochytrium</taxon>
    </lineage>
</organism>
<dbReference type="GO" id="GO:0000215">
    <property type="term" value="F:tRNA 2'-phosphotransferase activity"/>
    <property type="evidence" value="ECO:0007669"/>
    <property type="project" value="UniProtKB-EC"/>
</dbReference>
<evidence type="ECO:0000256" key="5">
    <source>
        <dbReference type="ARBA" id="ARBA00023027"/>
    </source>
</evidence>
<keyword evidence="10" id="KW-1185">Reference proteome</keyword>
<gene>
    <name evidence="7" type="ORF">CAUPRSCDRAFT_7061</name>
    <name evidence="8" type="ORF">CXG81DRAFT_12874</name>
</gene>
<dbReference type="PANTHER" id="PTHR12684">
    <property type="entry name" value="PUTATIVE PHOSPHOTRANSFERASE"/>
    <property type="match status" value="1"/>
</dbReference>
<proteinExistence type="inferred from homology"/>
<dbReference type="OrthoDB" id="419694at2759"/>
<dbReference type="Proteomes" id="UP000274922">
    <property type="component" value="Unassembled WGS sequence"/>
</dbReference>
<evidence type="ECO:0000313" key="9">
    <source>
        <dbReference type="Proteomes" id="UP000268535"/>
    </source>
</evidence>
<dbReference type="EMBL" id="ML014201">
    <property type="protein sequence ID" value="RKP00752.1"/>
    <property type="molecule type" value="Genomic_DNA"/>
</dbReference>
<comment type="catalytic activity">
    <reaction evidence="6">
        <text>2'-phospho-[ligated tRNA] + NAD(+) = mature tRNA + ADP-alpha-D-ribose 1'',2''-cyclic phosphate + nicotinamide</text>
        <dbReference type="Rhea" id="RHEA:23324"/>
        <dbReference type="Rhea" id="RHEA-COMP:11106"/>
        <dbReference type="Rhea" id="RHEA-COMP:11107"/>
        <dbReference type="ChEBI" id="CHEBI:17154"/>
        <dbReference type="ChEBI" id="CHEBI:57540"/>
        <dbReference type="ChEBI" id="CHEBI:76596"/>
        <dbReference type="ChEBI" id="CHEBI:82883"/>
        <dbReference type="ChEBI" id="CHEBI:85027"/>
        <dbReference type="EC" id="2.7.1.160"/>
    </reaction>
</comment>
<reference evidence="8" key="2">
    <citation type="submission" date="2018-04" db="EMBL/GenBank/DDBJ databases">
        <title>Leveraging single-cell genomics to expand the Fungal Tree of Life.</title>
        <authorList>
            <consortium name="DOE Joint Genome Institute"/>
            <person name="Ahrendt S.R."/>
            <person name="Quandt C.A."/>
            <person name="Ciobanu D."/>
            <person name="Clum A."/>
            <person name="Salamov A."/>
            <person name="Andreopoulos B."/>
            <person name="Cheng J.-F."/>
            <person name="Woyke T."/>
            <person name="Pelin A."/>
            <person name="Henrissat B."/>
            <person name="Benny G.L."/>
            <person name="Smith M.E."/>
            <person name="James T.Y."/>
            <person name="Grigoriev I.V."/>
        </authorList>
    </citation>
    <scope>NUCLEOTIDE SEQUENCE</scope>
    <source>
        <strain evidence="8">ATCC 52028</strain>
    </source>
</reference>
<dbReference type="Proteomes" id="UP000268535">
    <property type="component" value="Unassembled WGS sequence"/>
</dbReference>
<evidence type="ECO:0000256" key="6">
    <source>
        <dbReference type="ARBA" id="ARBA00047949"/>
    </source>
</evidence>
<dbReference type="Gene3D" id="1.10.10.970">
    <property type="entry name" value="RNA 2'-phosphotransferase, Tpt1/KptA family, N-terminal domain"/>
    <property type="match status" value="1"/>
</dbReference>
<evidence type="ECO:0000256" key="3">
    <source>
        <dbReference type="ARBA" id="ARBA00012007"/>
    </source>
</evidence>
<dbReference type="InterPro" id="IPR042081">
    <property type="entry name" value="RNA_2'-PTrans_C"/>
</dbReference>
<dbReference type="EMBL" id="ML009425">
    <property type="protein sequence ID" value="RKO97075.1"/>
    <property type="molecule type" value="Genomic_DNA"/>
</dbReference>
<keyword evidence="4 7" id="KW-0808">Transferase</keyword>
<sequence length="214" mass="23955">MTKEEALSRRLAKVLRHTAASHQITLREDGFVPIQTLLDHRLFRGDTMEDIEAVVAADAKQRYAIREEAPLSDPSSTTRVKWIRANQGHSVKVEVELTPVTDPQQTVIHGTTMQAWSIIEKEGLSRMKRQHIHFAAGLPSDDQVISGMRSSSSVLIWIDVAKSMADGLSFYRSANGVILSPGNADGIIAPCYFARHEIRDRSTRRKQQNPSKRS</sequence>
<reference evidence="7" key="3">
    <citation type="submission" date="2018-08" db="EMBL/GenBank/DDBJ databases">
        <title>Leveraging single-cell genomics to expand the Fungal Tree of Life.</title>
        <authorList>
            <consortium name="DOE Joint Genome Institute"/>
            <person name="Ahrendt S.R."/>
            <person name="Quandt C.A."/>
            <person name="Ciobanu D."/>
            <person name="Clum A."/>
            <person name="Salamov A."/>
            <person name="Andreopoulos B."/>
            <person name="Cheng J.-F."/>
            <person name="Woyke T."/>
            <person name="Pelin A."/>
            <person name="Henrissat B."/>
            <person name="Reynolds N."/>
            <person name="Benny G.L."/>
            <person name="Smith M.E."/>
            <person name="James T.Y."/>
            <person name="Grigoriev I.V."/>
        </authorList>
    </citation>
    <scope>NUCLEOTIDE SEQUENCE</scope>
    <source>
        <strain evidence="7">ATCC 52028</strain>
    </source>
</reference>
<comment type="similarity">
    <text evidence="2">Belongs to the KptA/TPT1 family.</text>
</comment>
<evidence type="ECO:0000256" key="2">
    <source>
        <dbReference type="ARBA" id="ARBA00009836"/>
    </source>
</evidence>
<comment type="function">
    <text evidence="1">Catalyzes the last step of tRNA splicing, the transfer of the splice junction 2'-phosphate from ligated tRNA to NAD to produce ADP-ribose 1''-2'' cyclic phosphate.</text>
</comment>
<dbReference type="EC" id="2.7.1.160" evidence="3"/>
<accession>A0A4P9WX57</accession>
<dbReference type="AlphaFoldDB" id="A0A4P9WX57"/>
<evidence type="ECO:0000256" key="4">
    <source>
        <dbReference type="ARBA" id="ARBA00022679"/>
    </source>
</evidence>
<dbReference type="GO" id="GO:0006388">
    <property type="term" value="P:tRNA splicing, via endonucleolytic cleavage and ligation"/>
    <property type="evidence" value="ECO:0007669"/>
    <property type="project" value="TreeGrafter"/>
</dbReference>
<dbReference type="STRING" id="1555241.A0A4P9WX57"/>
<reference evidence="9 10" key="1">
    <citation type="journal article" date="2018" name="Nat. Microbiol.">
        <title>Leveraging single-cell genomics to expand the fungal tree of life.</title>
        <authorList>
            <person name="Ahrendt S.R."/>
            <person name="Quandt C.A."/>
            <person name="Ciobanu D."/>
            <person name="Clum A."/>
            <person name="Salamov A."/>
            <person name="Andreopoulos B."/>
            <person name="Cheng J.F."/>
            <person name="Woyke T."/>
            <person name="Pelin A."/>
            <person name="Henrissat B."/>
            <person name="Reynolds N.K."/>
            <person name="Benny G.L."/>
            <person name="Smith M.E."/>
            <person name="James T.Y."/>
            <person name="Grigoriev I.V."/>
        </authorList>
    </citation>
    <scope>NUCLEOTIDE SEQUENCE [LARGE SCALE GENOMIC DNA]</scope>
    <source>
        <strain evidence="9 10">ATCC 52028</strain>
    </source>
</reference>